<evidence type="ECO:0000256" key="3">
    <source>
        <dbReference type="ARBA" id="ARBA00023004"/>
    </source>
</evidence>
<evidence type="ECO:0000256" key="4">
    <source>
        <dbReference type="PROSITE-ProRule" id="PRU00433"/>
    </source>
</evidence>
<keyword evidence="3 4" id="KW-0408">Iron</keyword>
<dbReference type="Proteomes" id="UP000536534">
    <property type="component" value="Unassembled WGS sequence"/>
</dbReference>
<comment type="caution">
    <text evidence="7">The sequence shown here is derived from an EMBL/GenBank/DDBJ whole genome shotgun (WGS) entry which is preliminary data.</text>
</comment>
<proteinExistence type="predicted"/>
<dbReference type="RefSeq" id="WP_068807607.1">
    <property type="nucleotide sequence ID" value="NZ_MBFM01000003.1"/>
</dbReference>
<keyword evidence="2 4" id="KW-0479">Metal-binding</keyword>
<dbReference type="AlphaFoldDB" id="A0A7X7LVZ1"/>
<protein>
    <submittedName>
        <fullName evidence="7">Cytochrome C</fullName>
    </submittedName>
</protein>
<dbReference type="SUPFAM" id="SSF46626">
    <property type="entry name" value="Cytochrome c"/>
    <property type="match status" value="1"/>
</dbReference>
<name>A0A7X7LVZ1_9RHOO</name>
<feature type="signal peptide" evidence="5">
    <location>
        <begin position="1"/>
        <end position="26"/>
    </location>
</feature>
<evidence type="ECO:0000256" key="1">
    <source>
        <dbReference type="ARBA" id="ARBA00022617"/>
    </source>
</evidence>
<evidence type="ECO:0000256" key="2">
    <source>
        <dbReference type="ARBA" id="ARBA00022723"/>
    </source>
</evidence>
<dbReference type="InterPro" id="IPR009056">
    <property type="entry name" value="Cyt_c-like_dom"/>
</dbReference>
<keyword evidence="1 4" id="KW-0349">Heme</keyword>
<organism evidence="7 8">
    <name type="scientific">Thauera phenolivorans</name>
    <dbReference type="NCBI Taxonomy" id="1792543"/>
    <lineage>
        <taxon>Bacteria</taxon>
        <taxon>Pseudomonadati</taxon>
        <taxon>Pseudomonadota</taxon>
        <taxon>Betaproteobacteria</taxon>
        <taxon>Rhodocyclales</taxon>
        <taxon>Zoogloeaceae</taxon>
        <taxon>Thauera</taxon>
    </lineage>
</organism>
<evidence type="ECO:0000259" key="6">
    <source>
        <dbReference type="PROSITE" id="PS51007"/>
    </source>
</evidence>
<accession>A0A7X7LVZ1</accession>
<reference evidence="7 8" key="1">
    <citation type="journal article" date="2020" name="Biotechnol. Biofuels">
        <title>New insights from the biogas microbiome by comprehensive genome-resolved metagenomics of nearly 1600 species originating from multiple anaerobic digesters.</title>
        <authorList>
            <person name="Campanaro S."/>
            <person name="Treu L."/>
            <person name="Rodriguez-R L.M."/>
            <person name="Kovalovszki A."/>
            <person name="Ziels R.M."/>
            <person name="Maus I."/>
            <person name="Zhu X."/>
            <person name="Kougias P.G."/>
            <person name="Basile A."/>
            <person name="Luo G."/>
            <person name="Schluter A."/>
            <person name="Konstantinidis K.T."/>
            <person name="Angelidaki I."/>
        </authorList>
    </citation>
    <scope>NUCLEOTIDE SEQUENCE [LARGE SCALE GENOMIC DNA]</scope>
    <source>
        <strain evidence="7">AS06rmzACSIP_256</strain>
    </source>
</reference>
<dbReference type="PROSITE" id="PS51007">
    <property type="entry name" value="CYTC"/>
    <property type="match status" value="1"/>
</dbReference>
<dbReference type="Gene3D" id="1.10.760.10">
    <property type="entry name" value="Cytochrome c-like domain"/>
    <property type="match status" value="1"/>
</dbReference>
<sequence length="166" mass="17948">MTDTARFLLSRLAALLLAAATSPALADGPDPASAKLIERGRYLVKVAGCNDCHTPGYAQNAGAVPEAQWLTGDRIGWRGPWGTTYPSNLRLAVPRLSEAEWLQNARTRRYRPPMPWFALRDMSDDDLRAIHRYLSALGPAGEPAPAWVPPGGNPPGLAIVFPSPPQ</sequence>
<evidence type="ECO:0000313" key="8">
    <source>
        <dbReference type="Proteomes" id="UP000536534"/>
    </source>
</evidence>
<keyword evidence="5" id="KW-0732">Signal</keyword>
<evidence type="ECO:0000256" key="5">
    <source>
        <dbReference type="SAM" id="SignalP"/>
    </source>
</evidence>
<gene>
    <name evidence="7" type="ORF">GX576_08370</name>
</gene>
<dbReference type="OrthoDB" id="9811281at2"/>
<dbReference type="GO" id="GO:0046872">
    <property type="term" value="F:metal ion binding"/>
    <property type="evidence" value="ECO:0007669"/>
    <property type="project" value="UniProtKB-KW"/>
</dbReference>
<evidence type="ECO:0000313" key="7">
    <source>
        <dbReference type="EMBL" id="NLF54392.1"/>
    </source>
</evidence>
<feature type="chain" id="PRO_5031051190" evidence="5">
    <location>
        <begin position="27"/>
        <end position="166"/>
    </location>
</feature>
<feature type="domain" description="Cytochrome c" evidence="6">
    <location>
        <begin position="35"/>
        <end position="138"/>
    </location>
</feature>
<dbReference type="InterPro" id="IPR036909">
    <property type="entry name" value="Cyt_c-like_dom_sf"/>
</dbReference>
<dbReference type="GO" id="GO:0020037">
    <property type="term" value="F:heme binding"/>
    <property type="evidence" value="ECO:0007669"/>
    <property type="project" value="InterPro"/>
</dbReference>
<dbReference type="EMBL" id="JAAYYV010000218">
    <property type="protein sequence ID" value="NLF54392.1"/>
    <property type="molecule type" value="Genomic_DNA"/>
</dbReference>
<dbReference type="GO" id="GO:0009055">
    <property type="term" value="F:electron transfer activity"/>
    <property type="evidence" value="ECO:0007669"/>
    <property type="project" value="InterPro"/>
</dbReference>